<dbReference type="PROSITE" id="PS50109">
    <property type="entry name" value="HIS_KIN"/>
    <property type="match status" value="1"/>
</dbReference>
<dbReference type="PANTHER" id="PTHR43065">
    <property type="entry name" value="SENSOR HISTIDINE KINASE"/>
    <property type="match status" value="1"/>
</dbReference>
<evidence type="ECO:0000256" key="10">
    <source>
        <dbReference type="ARBA" id="ARBA00022840"/>
    </source>
</evidence>
<evidence type="ECO:0000256" key="9">
    <source>
        <dbReference type="ARBA" id="ARBA00022777"/>
    </source>
</evidence>
<feature type="domain" description="Histidine kinase" evidence="15">
    <location>
        <begin position="210"/>
        <end position="414"/>
    </location>
</feature>
<organism evidence="16 17">
    <name type="scientific">Pseudalkalibacillus berkeleyi</name>
    <dbReference type="NCBI Taxonomy" id="1069813"/>
    <lineage>
        <taxon>Bacteria</taxon>
        <taxon>Bacillati</taxon>
        <taxon>Bacillota</taxon>
        <taxon>Bacilli</taxon>
        <taxon>Bacillales</taxon>
        <taxon>Fictibacillaceae</taxon>
        <taxon>Pseudalkalibacillus</taxon>
    </lineage>
</organism>
<keyword evidence="17" id="KW-1185">Reference proteome</keyword>
<sequence>MLAEKLLLHVLIFLAPVLVYGVLFEKSKDKQYPYIYGILHGAAACLCMVFAYFSYDLFWDFRYVPLVLASLYGGPISGAIVFVVIIITRTVLGGDALLFGYISATIAAIVPFVFSRKFMNDQPKKRVRMAIIVGAWPAIVMLGILVSYLLTAGFETSNEIWVNITLFGAIQIIGIGFAAMLNEMVIERKLMKAEIQRSEKLNTLGELAASIAHEVRNPLTVVKGFLQLMKKENKDDHTQYIPLVLSELGRAEAIINDYLNFAKPEFKKIEECQLSDIIYEVLFLMEPLALKQGVQLDIDLDTRCTIKTDRNQLKQAIVNFVKNAIEATDDGGMVSIKLTNHPQYARLSVKDTGKGMTPEQVKRIGTLFYTTKDKGTGLGTTVSLRIIESIGGRVKYESKLEVGTEVTVFLPIIEPTVELVSGN</sequence>
<dbReference type="CDD" id="cd00082">
    <property type="entry name" value="HisKA"/>
    <property type="match status" value="1"/>
</dbReference>
<comment type="caution">
    <text evidence="16">The sequence shown here is derived from an EMBL/GenBank/DDBJ whole genome shotgun (WGS) entry which is preliminary data.</text>
</comment>
<evidence type="ECO:0000256" key="8">
    <source>
        <dbReference type="ARBA" id="ARBA00022741"/>
    </source>
</evidence>
<dbReference type="RefSeq" id="WP_236337986.1">
    <property type="nucleotide sequence ID" value="NZ_JAKIJS010000002.1"/>
</dbReference>
<dbReference type="InterPro" id="IPR003661">
    <property type="entry name" value="HisK_dim/P_dom"/>
</dbReference>
<evidence type="ECO:0000256" key="14">
    <source>
        <dbReference type="SAM" id="Phobius"/>
    </source>
</evidence>
<keyword evidence="10 16" id="KW-0067">ATP-binding</keyword>
<dbReference type="PRINTS" id="PR00344">
    <property type="entry name" value="BCTRLSENSOR"/>
</dbReference>
<evidence type="ECO:0000256" key="7">
    <source>
        <dbReference type="ARBA" id="ARBA00022692"/>
    </source>
</evidence>
<evidence type="ECO:0000256" key="5">
    <source>
        <dbReference type="ARBA" id="ARBA00022553"/>
    </source>
</evidence>
<dbReference type="EC" id="2.7.13.3" evidence="3"/>
<dbReference type="SUPFAM" id="SSF47384">
    <property type="entry name" value="Homodimeric domain of signal transducing histidine kinase"/>
    <property type="match status" value="1"/>
</dbReference>
<evidence type="ECO:0000256" key="13">
    <source>
        <dbReference type="ARBA" id="ARBA00023136"/>
    </source>
</evidence>
<dbReference type="SMART" id="SM00387">
    <property type="entry name" value="HATPase_c"/>
    <property type="match status" value="1"/>
</dbReference>
<dbReference type="PANTHER" id="PTHR43065:SF46">
    <property type="entry name" value="C4-DICARBOXYLATE TRANSPORT SENSOR PROTEIN DCTB"/>
    <property type="match status" value="1"/>
</dbReference>
<evidence type="ECO:0000313" key="17">
    <source>
        <dbReference type="Proteomes" id="UP001649381"/>
    </source>
</evidence>
<dbReference type="InterPro" id="IPR003594">
    <property type="entry name" value="HATPase_dom"/>
</dbReference>
<feature type="transmembrane region" description="Helical" evidence="14">
    <location>
        <begin position="98"/>
        <end position="115"/>
    </location>
</feature>
<protein>
    <recommendedName>
        <fullName evidence="3">histidine kinase</fullName>
        <ecNumber evidence="3">2.7.13.3</ecNumber>
    </recommendedName>
</protein>
<dbReference type="Pfam" id="PF07694">
    <property type="entry name" value="5TM-5TMR_LYT"/>
    <property type="match status" value="1"/>
</dbReference>
<dbReference type="Gene3D" id="1.10.287.130">
    <property type="match status" value="1"/>
</dbReference>
<keyword evidence="12" id="KW-0902">Two-component regulatory system</keyword>
<comment type="catalytic activity">
    <reaction evidence="1">
        <text>ATP + protein L-histidine = ADP + protein N-phospho-L-histidine.</text>
        <dbReference type="EC" id="2.7.13.3"/>
    </reaction>
</comment>
<evidence type="ECO:0000256" key="4">
    <source>
        <dbReference type="ARBA" id="ARBA00022475"/>
    </source>
</evidence>
<comment type="subcellular location">
    <subcellularLocation>
        <location evidence="2">Cell membrane</location>
        <topology evidence="2">Multi-pass membrane protein</topology>
    </subcellularLocation>
</comment>
<evidence type="ECO:0000313" key="16">
    <source>
        <dbReference type="EMBL" id="MCF6139218.1"/>
    </source>
</evidence>
<dbReference type="SUPFAM" id="SSF55874">
    <property type="entry name" value="ATPase domain of HSP90 chaperone/DNA topoisomerase II/histidine kinase"/>
    <property type="match status" value="1"/>
</dbReference>
<keyword evidence="6" id="KW-0808">Transferase</keyword>
<keyword evidence="4" id="KW-1003">Cell membrane</keyword>
<feature type="transmembrane region" description="Helical" evidence="14">
    <location>
        <begin position="160"/>
        <end position="181"/>
    </location>
</feature>
<dbReference type="Proteomes" id="UP001649381">
    <property type="component" value="Unassembled WGS sequence"/>
</dbReference>
<reference evidence="16 17" key="1">
    <citation type="submission" date="2022-01" db="EMBL/GenBank/DDBJ databases">
        <title>Alkalihalobacillus sp. EGI L200015, a novel bacterium isolated from a salt lake sediment.</title>
        <authorList>
            <person name="Gao L."/>
            <person name="Fang B.-Z."/>
            <person name="Li W.-J."/>
        </authorList>
    </citation>
    <scope>NUCLEOTIDE SEQUENCE [LARGE SCALE GENOMIC DNA]</scope>
    <source>
        <strain evidence="16 17">KCTC 12718</strain>
    </source>
</reference>
<dbReference type="InterPro" id="IPR036890">
    <property type="entry name" value="HATPase_C_sf"/>
</dbReference>
<keyword evidence="13 14" id="KW-0472">Membrane</keyword>
<gene>
    <name evidence="16" type="ORF">L2716_15895</name>
</gene>
<evidence type="ECO:0000256" key="3">
    <source>
        <dbReference type="ARBA" id="ARBA00012438"/>
    </source>
</evidence>
<evidence type="ECO:0000256" key="1">
    <source>
        <dbReference type="ARBA" id="ARBA00000085"/>
    </source>
</evidence>
<dbReference type="InterPro" id="IPR011620">
    <property type="entry name" value="Sig_transdc_His_kinase_LytS_TM"/>
</dbReference>
<dbReference type="GO" id="GO:0005524">
    <property type="term" value="F:ATP binding"/>
    <property type="evidence" value="ECO:0007669"/>
    <property type="project" value="UniProtKB-KW"/>
</dbReference>
<feature type="transmembrane region" description="Helical" evidence="14">
    <location>
        <begin position="67"/>
        <end position="92"/>
    </location>
</feature>
<feature type="transmembrane region" description="Helical" evidence="14">
    <location>
        <begin position="34"/>
        <end position="55"/>
    </location>
</feature>
<proteinExistence type="predicted"/>
<dbReference type="InterPro" id="IPR005467">
    <property type="entry name" value="His_kinase_dom"/>
</dbReference>
<dbReference type="InterPro" id="IPR036097">
    <property type="entry name" value="HisK_dim/P_sf"/>
</dbReference>
<dbReference type="SMART" id="SM00388">
    <property type="entry name" value="HisKA"/>
    <property type="match status" value="1"/>
</dbReference>
<name>A0ABS9H5R3_9BACL</name>
<dbReference type="Pfam" id="PF02518">
    <property type="entry name" value="HATPase_c"/>
    <property type="match status" value="1"/>
</dbReference>
<dbReference type="EMBL" id="JAKIJS010000002">
    <property type="protein sequence ID" value="MCF6139218.1"/>
    <property type="molecule type" value="Genomic_DNA"/>
</dbReference>
<keyword evidence="9" id="KW-0418">Kinase</keyword>
<keyword evidence="5" id="KW-0597">Phosphoprotein</keyword>
<evidence type="ECO:0000259" key="15">
    <source>
        <dbReference type="PROSITE" id="PS50109"/>
    </source>
</evidence>
<feature type="transmembrane region" description="Helical" evidence="14">
    <location>
        <begin position="127"/>
        <end position="148"/>
    </location>
</feature>
<dbReference type="InterPro" id="IPR004358">
    <property type="entry name" value="Sig_transdc_His_kin-like_C"/>
</dbReference>
<evidence type="ECO:0000256" key="6">
    <source>
        <dbReference type="ARBA" id="ARBA00022679"/>
    </source>
</evidence>
<keyword evidence="8" id="KW-0547">Nucleotide-binding</keyword>
<keyword evidence="7 14" id="KW-0812">Transmembrane</keyword>
<dbReference type="Gene3D" id="3.30.565.10">
    <property type="entry name" value="Histidine kinase-like ATPase, C-terminal domain"/>
    <property type="match status" value="1"/>
</dbReference>
<evidence type="ECO:0000256" key="11">
    <source>
        <dbReference type="ARBA" id="ARBA00022989"/>
    </source>
</evidence>
<accession>A0ABS9H5R3</accession>
<dbReference type="Pfam" id="PF00512">
    <property type="entry name" value="HisKA"/>
    <property type="match status" value="1"/>
</dbReference>
<evidence type="ECO:0000256" key="12">
    <source>
        <dbReference type="ARBA" id="ARBA00023012"/>
    </source>
</evidence>
<keyword evidence="11 14" id="KW-1133">Transmembrane helix</keyword>
<evidence type="ECO:0000256" key="2">
    <source>
        <dbReference type="ARBA" id="ARBA00004651"/>
    </source>
</evidence>